<keyword evidence="5" id="KW-0131">Cell cycle</keyword>
<name>C1EJ80_MICCC</name>
<dbReference type="GO" id="GO:0005634">
    <property type="term" value="C:nucleus"/>
    <property type="evidence" value="ECO:0007669"/>
    <property type="project" value="UniProtKB-SubCell"/>
</dbReference>
<dbReference type="PANTHER" id="PTHR12663">
    <property type="entry name" value="ANDROGEN INDUCED INHIBITOR OF PROLIFERATION AS3 / PDS5-RELATED"/>
    <property type="match status" value="1"/>
</dbReference>
<evidence type="ECO:0000256" key="1">
    <source>
        <dbReference type="ARBA" id="ARBA00004123"/>
    </source>
</evidence>
<dbReference type="GO" id="GO:0035825">
    <property type="term" value="P:homologous recombination"/>
    <property type="evidence" value="ECO:0007669"/>
    <property type="project" value="UniProtKB-ARBA"/>
</dbReference>
<dbReference type="SUPFAM" id="SSF48371">
    <property type="entry name" value="ARM repeat"/>
    <property type="match status" value="1"/>
</dbReference>
<keyword evidence="8" id="KW-1185">Reference proteome</keyword>
<evidence type="ECO:0000313" key="8">
    <source>
        <dbReference type="Proteomes" id="UP000002009"/>
    </source>
</evidence>
<keyword evidence="2" id="KW-0132">Cell division</keyword>
<evidence type="ECO:0000256" key="4">
    <source>
        <dbReference type="ARBA" id="ARBA00023242"/>
    </source>
</evidence>
<keyword evidence="4" id="KW-0539">Nucleus</keyword>
<dbReference type="OrthoDB" id="512726at2759"/>
<sequence>MAEQKTERECAMEAERLGNKLKGAMNSGKSQLVKILKDISDALSRVGQGEDGGEIKDLPRKLITATLLKHKEKEVRLYAALCLSDVLRIFAPEDPYQDDLVLKGVYVAFLDALAHLKDPSKSTFECAHALLQNIAAIGLCVPMLDLECEGADALVPQLFETLFDALNPSNAGLVEEDVTKVLAIMIEEDESTSPEVLHAVLERLIQPLRGENSAAHSLACNLVRKSENNLQLAVQHFLTDALNTRGAGDHPLSKRYADVLEAVAVVDSTSLVTVWPVIMDELQNDDEEARLRAVRLFGRILSAPGSAVARDFGNYLQQFLKRFNDKCTAVRVEMCRWGASFLLCGNNSDPSVAREVVESFDQRLLDFNQEVRCASVSAICDLAESFPRLIEPELLKAVGDRMVDKKNSVRQLVMKRLSAAYRVYVARFADTETPPAEALRFDWIPSLLLKGCYQPDIKYHVVEPILADLFPAKVSMERRSTYWLQALCSMDEASSRAFTHMLGAKLKVQRDMREYLSVRQKSKASQQSQGAEEAAEEVDAETLARQFTKVGSNFPDPKKAAGHMEKIHAMKDGNIFRGLSALIKPETSAAECERITDDILKRIGSKNPAYEWAKLLLVKLSQQPFGREHVCRVLEMAVAAVDDKGKLSSVTAALQHLVQLATSSPHVFGVVAKDLTSLVHHGNENVVEMACRITASAPSCLDGTSTLQGAIIDRLKVLCVEGTGAQAKQAARTLVWLACHGKEGLGHIKEVLEVISEAARDDELLDSNLPGVLATVSVVGQRMPALFMQHVDDIETFIVKDLMARPLPQSPKSSRVSSLAQMQSSGLKALAIGCTRSQDKSQAATRSAYTKRVVDVLRSILLADANDMERFGSAADAAHLRVAAGKAFLVLVRSTPSFVQPDLFVSTSLLVKESPAEMIGKFEHGIIKHGLPQAFAAPLALCAVGHDSITRKTAADALSSIFANLRRRSVEFRERYASSMDAAALNRTALTHSAEYTLPYLVFLLAHHPDLPSKETGAANNGVAYRPFQQMVSFLVGTLTAGSKQCLPAALKMMRALKGTVDSTNVDLSHGIYVMSDIVLLVLNKLATQKGWDTSQFPGQISWPKAFFTLQERRAKGDPIDEGGAPRVGDYSHLPVGFELKAAAAPKQADGQRSKTAPRRSRKKDPKTPLRKNVAAPSRRLPSRAARRAAFVDTDGEEDYDEDEDAMMEVDGDDDGANLATFGLRREPALELPAPSGWKGEEEEAEEEEAEEEEEEEEEEEFEEESDDEPSEDENEALANEGDEALDSPVMGKRKSGAPLAVRTNTPPPMSRSARTAAKVTSPLADKRRTTAASSYDPENLDGATIGRVSKQRRR</sequence>
<dbReference type="Proteomes" id="UP000002009">
    <property type="component" value="Chromosome 16"/>
</dbReference>
<gene>
    <name evidence="7" type="ORF">MICPUN_64838</name>
</gene>
<dbReference type="InterPro" id="IPR016024">
    <property type="entry name" value="ARM-type_fold"/>
</dbReference>
<evidence type="ECO:0000256" key="3">
    <source>
        <dbReference type="ARBA" id="ARBA00022776"/>
    </source>
</evidence>
<organism evidence="7 8">
    <name type="scientific">Micromonas commoda (strain RCC299 / NOUM17 / CCMP2709)</name>
    <name type="common">Picoplanktonic green alga</name>
    <dbReference type="NCBI Taxonomy" id="296587"/>
    <lineage>
        <taxon>Eukaryota</taxon>
        <taxon>Viridiplantae</taxon>
        <taxon>Chlorophyta</taxon>
        <taxon>Mamiellophyceae</taxon>
        <taxon>Mamiellales</taxon>
        <taxon>Mamiellaceae</taxon>
        <taxon>Micromonas</taxon>
    </lineage>
</organism>
<dbReference type="STRING" id="296587.C1EJ80"/>
<evidence type="ECO:0000256" key="5">
    <source>
        <dbReference type="ARBA" id="ARBA00023306"/>
    </source>
</evidence>
<dbReference type="CDD" id="cd19953">
    <property type="entry name" value="PDS5"/>
    <property type="match status" value="1"/>
</dbReference>
<dbReference type="GO" id="GO:0007064">
    <property type="term" value="P:mitotic sister chromatid cohesion"/>
    <property type="evidence" value="ECO:0007669"/>
    <property type="project" value="InterPro"/>
</dbReference>
<dbReference type="OMA" id="CESATMR"/>
<proteinExistence type="predicted"/>
<protein>
    <submittedName>
        <fullName evidence="7">Uncharacterized protein</fullName>
    </submittedName>
</protein>
<reference evidence="7 8" key="1">
    <citation type="journal article" date="2009" name="Science">
        <title>Green evolution and dynamic adaptations revealed by genomes of the marine picoeukaryotes Micromonas.</title>
        <authorList>
            <person name="Worden A.Z."/>
            <person name="Lee J.H."/>
            <person name="Mock T."/>
            <person name="Rouze P."/>
            <person name="Simmons M.P."/>
            <person name="Aerts A.L."/>
            <person name="Allen A.E."/>
            <person name="Cuvelier M.L."/>
            <person name="Derelle E."/>
            <person name="Everett M.V."/>
            <person name="Foulon E."/>
            <person name="Grimwood J."/>
            <person name="Gundlach H."/>
            <person name="Henrissat B."/>
            <person name="Napoli C."/>
            <person name="McDonald S.M."/>
            <person name="Parker M.S."/>
            <person name="Rombauts S."/>
            <person name="Salamov A."/>
            <person name="Von Dassow P."/>
            <person name="Badger J.H."/>
            <person name="Coutinho P.M."/>
            <person name="Demir E."/>
            <person name="Dubchak I."/>
            <person name="Gentemann C."/>
            <person name="Eikrem W."/>
            <person name="Gready J.E."/>
            <person name="John U."/>
            <person name="Lanier W."/>
            <person name="Lindquist E.A."/>
            <person name="Lucas S."/>
            <person name="Mayer K.F."/>
            <person name="Moreau H."/>
            <person name="Not F."/>
            <person name="Otillar R."/>
            <person name="Panaud O."/>
            <person name="Pangilinan J."/>
            <person name="Paulsen I."/>
            <person name="Piegu B."/>
            <person name="Poliakov A."/>
            <person name="Robbens S."/>
            <person name="Schmutz J."/>
            <person name="Toulza E."/>
            <person name="Wyss T."/>
            <person name="Zelensky A."/>
            <person name="Zhou K."/>
            <person name="Armbrust E.V."/>
            <person name="Bhattacharya D."/>
            <person name="Goodenough U.W."/>
            <person name="Van de Peer Y."/>
            <person name="Grigoriev I.V."/>
        </authorList>
    </citation>
    <scope>NUCLEOTIDE SEQUENCE [LARGE SCALE GENOMIC DNA]</scope>
    <source>
        <strain evidence="8">RCC299 / NOUM17</strain>
    </source>
</reference>
<dbReference type="GO" id="GO:0051301">
    <property type="term" value="P:cell division"/>
    <property type="evidence" value="ECO:0007669"/>
    <property type="project" value="UniProtKB-KW"/>
</dbReference>
<dbReference type="InParanoid" id="C1EJ80"/>
<dbReference type="FunCoup" id="C1EJ80">
    <property type="interactions" value="1844"/>
</dbReference>
<feature type="compositionally biased region" description="Acidic residues" evidence="6">
    <location>
        <begin position="1194"/>
        <end position="1216"/>
    </location>
</feature>
<dbReference type="GO" id="GO:0006281">
    <property type="term" value="P:DNA repair"/>
    <property type="evidence" value="ECO:0007669"/>
    <property type="project" value="TreeGrafter"/>
</dbReference>
<feature type="region of interest" description="Disordered" evidence="6">
    <location>
        <begin position="1142"/>
        <end position="1355"/>
    </location>
</feature>
<feature type="compositionally biased region" description="Acidic residues" evidence="6">
    <location>
        <begin position="1241"/>
        <end position="1286"/>
    </location>
</feature>
<dbReference type="GO" id="GO:0000785">
    <property type="term" value="C:chromatin"/>
    <property type="evidence" value="ECO:0007669"/>
    <property type="project" value="TreeGrafter"/>
</dbReference>
<dbReference type="InterPro" id="IPR011989">
    <property type="entry name" value="ARM-like"/>
</dbReference>
<dbReference type="RefSeq" id="XP_002506733.1">
    <property type="nucleotide sequence ID" value="XM_002506687.1"/>
</dbReference>
<dbReference type="eggNOG" id="KOG1525">
    <property type="taxonomic scope" value="Eukaryota"/>
</dbReference>
<evidence type="ECO:0000256" key="2">
    <source>
        <dbReference type="ARBA" id="ARBA00022618"/>
    </source>
</evidence>
<dbReference type="PANTHER" id="PTHR12663:SF0">
    <property type="entry name" value="PRECOCIOUS DISSOCIATION OF SISTERS 5, ISOFORM A"/>
    <property type="match status" value="1"/>
</dbReference>
<dbReference type="InterPro" id="IPR039776">
    <property type="entry name" value="Pds5"/>
</dbReference>
<dbReference type="Pfam" id="PF20168">
    <property type="entry name" value="PDS5"/>
    <property type="match status" value="1"/>
</dbReference>
<keyword evidence="3" id="KW-0498">Mitosis</keyword>
<dbReference type="KEGG" id="mis:MICPUN_64838"/>
<dbReference type="Gene3D" id="1.25.10.10">
    <property type="entry name" value="Leucine-rich Repeat Variant"/>
    <property type="match status" value="2"/>
</dbReference>
<dbReference type="GeneID" id="8249814"/>
<feature type="compositionally biased region" description="Basic residues" evidence="6">
    <location>
        <begin position="1156"/>
        <end position="1165"/>
    </location>
</feature>
<evidence type="ECO:0000256" key="6">
    <source>
        <dbReference type="SAM" id="MobiDB-lite"/>
    </source>
</evidence>
<evidence type="ECO:0000313" key="7">
    <source>
        <dbReference type="EMBL" id="ACO67991.1"/>
    </source>
</evidence>
<accession>C1EJ80</accession>
<dbReference type="EMBL" id="CP001334">
    <property type="protein sequence ID" value="ACO67991.1"/>
    <property type="molecule type" value="Genomic_DNA"/>
</dbReference>
<comment type="subcellular location">
    <subcellularLocation>
        <location evidence="1">Nucleus</location>
    </subcellularLocation>
</comment>